<protein>
    <submittedName>
        <fullName evidence="1">Uncharacterized protein</fullName>
    </submittedName>
</protein>
<dbReference type="KEGG" id="mcak:MCCS_08310"/>
<accession>A0A1W7AA45</accession>
<proteinExistence type="predicted"/>
<dbReference type="STRING" id="1855823.MCCS_08310"/>
<dbReference type="AlphaFoldDB" id="A0A1W7AA45"/>
<dbReference type="RefSeq" id="WP_157891043.1">
    <property type="nucleotide sequence ID" value="NZ_CBCRZA010000001.1"/>
</dbReference>
<name>A0A1W7AA45_9STAP</name>
<dbReference type="GeneID" id="43457897"/>
<sequence>MTEHHDDREIRYDEDELITEQEVSEEEITERKIEIEEEIIEHDRKLI</sequence>
<organism evidence="1 2">
    <name type="scientific">Macrococcoides canis</name>
    <dbReference type="NCBI Taxonomy" id="1855823"/>
    <lineage>
        <taxon>Bacteria</taxon>
        <taxon>Bacillati</taxon>
        <taxon>Bacillota</taxon>
        <taxon>Bacilli</taxon>
        <taxon>Bacillales</taxon>
        <taxon>Staphylococcaceae</taxon>
        <taxon>Macrococcoides</taxon>
    </lineage>
</organism>
<dbReference type="EMBL" id="CP021059">
    <property type="protein sequence ID" value="ARQ06479.1"/>
    <property type="molecule type" value="Genomic_DNA"/>
</dbReference>
<reference evidence="1 2" key="1">
    <citation type="journal article" date="2017" name="Int. J. Syst. Evol. Microbiol.">
        <title>Macrococcus canis sp. nov., a skin bacterium associated with infections in dogs.</title>
        <authorList>
            <person name="Gobeli Brawand S."/>
            <person name="Cotting K."/>
            <person name="Gomez-Sanz E."/>
            <person name="Collaud A."/>
            <person name="Thomann A."/>
            <person name="Brodard I."/>
            <person name="Rodriguez-Campos S."/>
            <person name="Strauss C."/>
            <person name="Perreten V."/>
        </authorList>
    </citation>
    <scope>NUCLEOTIDE SEQUENCE [LARGE SCALE GENOMIC DNA]</scope>
    <source>
        <strain evidence="1 2">KM45013</strain>
    </source>
</reference>
<dbReference type="Proteomes" id="UP000194154">
    <property type="component" value="Chromosome"/>
</dbReference>
<evidence type="ECO:0000313" key="1">
    <source>
        <dbReference type="EMBL" id="ARQ06479.1"/>
    </source>
</evidence>
<keyword evidence="2" id="KW-1185">Reference proteome</keyword>
<gene>
    <name evidence="1" type="ORF">MCCS_08310</name>
</gene>
<evidence type="ECO:0000313" key="2">
    <source>
        <dbReference type="Proteomes" id="UP000194154"/>
    </source>
</evidence>